<reference evidence="4 5" key="1">
    <citation type="journal article" date="2017" name="Infect. Genet. Evol.">
        <title>The new phylogeny of the genus Mycobacterium: The old and the news.</title>
        <authorList>
            <person name="Tortoli E."/>
            <person name="Fedrizzi T."/>
            <person name="Meehan C.J."/>
            <person name="Trovato A."/>
            <person name="Grottola A."/>
            <person name="Giacobazzi E."/>
            <person name="Serpini G.F."/>
            <person name="Tagliazucchi S."/>
            <person name="Fabio A."/>
            <person name="Bettua C."/>
            <person name="Bertorelli R."/>
            <person name="Frascaro F."/>
            <person name="De Sanctis V."/>
            <person name="Pecorari M."/>
            <person name="Jousson O."/>
            <person name="Segata N."/>
            <person name="Cirillo D.M."/>
        </authorList>
    </citation>
    <scope>NUCLEOTIDE SEQUENCE [LARGE SCALE GENOMIC DNA]</scope>
    <source>
        <strain evidence="4 5">CIP1034565</strain>
    </source>
</reference>
<keyword evidence="5" id="KW-1185">Reference proteome</keyword>
<keyword evidence="2" id="KW-0812">Transmembrane</keyword>
<evidence type="ECO:0000313" key="5">
    <source>
        <dbReference type="Proteomes" id="UP000230551"/>
    </source>
</evidence>
<gene>
    <name evidence="4" type="ORF">CQY22_014510</name>
</gene>
<name>A0A2G5P6I0_9MYCO</name>
<evidence type="ECO:0000256" key="1">
    <source>
        <dbReference type="SAM" id="MobiDB-lite"/>
    </source>
</evidence>
<proteinExistence type="predicted"/>
<feature type="transmembrane region" description="Helical" evidence="2">
    <location>
        <begin position="7"/>
        <end position="27"/>
    </location>
</feature>
<dbReference type="Pfam" id="PF21537">
    <property type="entry name" value="DUF1980_C"/>
    <property type="match status" value="1"/>
</dbReference>
<keyword evidence="2" id="KW-1133">Transmembrane helix</keyword>
<dbReference type="EMBL" id="PDCN02000021">
    <property type="protein sequence ID" value="PIB73978.1"/>
    <property type="molecule type" value="Genomic_DNA"/>
</dbReference>
<dbReference type="NCBIfam" id="TIGR03943">
    <property type="entry name" value="TIGR03943 family putative permease subunit"/>
    <property type="match status" value="1"/>
</dbReference>
<feature type="region of interest" description="Disordered" evidence="1">
    <location>
        <begin position="201"/>
        <end position="231"/>
    </location>
</feature>
<evidence type="ECO:0000259" key="3">
    <source>
        <dbReference type="Pfam" id="PF21537"/>
    </source>
</evidence>
<feature type="transmembrane region" description="Helical" evidence="2">
    <location>
        <begin position="33"/>
        <end position="54"/>
    </location>
</feature>
<dbReference type="RefSeq" id="WP_090593319.1">
    <property type="nucleotide sequence ID" value="NZ_CP104302.1"/>
</dbReference>
<dbReference type="InterPro" id="IPR015402">
    <property type="entry name" value="DUF1980"/>
</dbReference>
<sequence length="231" mass="24194">MNRETENVLLLLIGVNGVMIVVNGTFARYVKPALMPWLLAGALLIVALALAAIIRDIRRGRSPTDGHHGHHNAVVWLLLIPAIVLTFVKPPPIGAQAADTPVAAAPQQRHPFPALPPGVPDVSLPDVLMRISQDSAGTLDGRRITVTGFTMASDSGPMLGRVVIICCAADAMLARIRLDGPAAPAAAALPENTWVKVEGEVAPGQDPQAARPALTVSSVTQVPEPAHPYAS</sequence>
<dbReference type="OrthoDB" id="359029at2"/>
<organism evidence="4 5">
    <name type="scientific">Mycolicibacterium brumae</name>
    <dbReference type="NCBI Taxonomy" id="85968"/>
    <lineage>
        <taxon>Bacteria</taxon>
        <taxon>Bacillati</taxon>
        <taxon>Actinomycetota</taxon>
        <taxon>Actinomycetes</taxon>
        <taxon>Mycobacteriales</taxon>
        <taxon>Mycobacteriaceae</taxon>
        <taxon>Mycolicibacterium</taxon>
    </lineage>
</organism>
<accession>A0A2G5P6I0</accession>
<dbReference type="AlphaFoldDB" id="A0A2G5P6I0"/>
<keyword evidence="2" id="KW-0472">Membrane</keyword>
<feature type="domain" description="DUF1980" evidence="3">
    <location>
        <begin position="135"/>
        <end position="229"/>
    </location>
</feature>
<dbReference type="Proteomes" id="UP000230551">
    <property type="component" value="Unassembled WGS sequence"/>
</dbReference>
<evidence type="ECO:0000256" key="2">
    <source>
        <dbReference type="SAM" id="Phobius"/>
    </source>
</evidence>
<comment type="caution">
    <text evidence="4">The sequence shown here is derived from an EMBL/GenBank/DDBJ whole genome shotgun (WGS) entry which is preliminary data.</text>
</comment>
<evidence type="ECO:0000313" key="4">
    <source>
        <dbReference type="EMBL" id="PIB73978.1"/>
    </source>
</evidence>
<dbReference type="STRING" id="85968.GCA_900073015_03667"/>
<dbReference type="InterPro" id="IPR048447">
    <property type="entry name" value="DUF1980_C"/>
</dbReference>
<protein>
    <submittedName>
        <fullName evidence="4">TIGR03943 family protein</fullName>
    </submittedName>
</protein>